<feature type="active site" description="Charge relay system" evidence="11">
    <location>
        <position position="542"/>
    </location>
</feature>
<dbReference type="AlphaFoldDB" id="A0AAD7XAB2"/>
<evidence type="ECO:0000256" key="6">
    <source>
        <dbReference type="ARBA" id="ARBA00022723"/>
    </source>
</evidence>
<dbReference type="InterPro" id="IPR036852">
    <property type="entry name" value="Peptidase_S8/S53_dom_sf"/>
</dbReference>
<keyword evidence="7 11" id="KW-0378">Hydrolase</keyword>
<evidence type="ECO:0000259" key="14">
    <source>
        <dbReference type="PROSITE" id="PS51695"/>
    </source>
</evidence>
<dbReference type="Pfam" id="PF00082">
    <property type="entry name" value="Peptidase_S8"/>
    <property type="match status" value="1"/>
</dbReference>
<evidence type="ECO:0000256" key="10">
    <source>
        <dbReference type="ARBA" id="ARBA00023145"/>
    </source>
</evidence>
<comment type="subcellular location">
    <subcellularLocation>
        <location evidence="3">Secreted</location>
        <location evidence="3">Extracellular space</location>
    </subcellularLocation>
</comment>
<feature type="compositionally biased region" description="Polar residues" evidence="12">
    <location>
        <begin position="202"/>
        <end position="218"/>
    </location>
</feature>
<dbReference type="Gene3D" id="3.40.50.200">
    <property type="entry name" value="Peptidase S8/S53 domain"/>
    <property type="match status" value="1"/>
</dbReference>
<keyword evidence="13" id="KW-0732">Signal</keyword>
<evidence type="ECO:0000256" key="11">
    <source>
        <dbReference type="PROSITE-ProRule" id="PRU01032"/>
    </source>
</evidence>
<evidence type="ECO:0000256" key="3">
    <source>
        <dbReference type="ARBA" id="ARBA00004239"/>
    </source>
</evidence>
<dbReference type="PANTHER" id="PTHR14218:SF19">
    <property type="entry name" value="SERINE PROTEASE AORO, PUTATIVE (AFU_ORTHOLOGUE AFUA_6G10250)-RELATED"/>
    <property type="match status" value="1"/>
</dbReference>
<feature type="binding site" evidence="11">
    <location>
        <position position="606"/>
    </location>
    <ligand>
        <name>Ca(2+)</name>
        <dbReference type="ChEBI" id="CHEBI:29108"/>
    </ligand>
</feature>
<gene>
    <name evidence="15" type="ORF">ONZ51_g8987</name>
</gene>
<dbReference type="EC" id="3.4.14.10" evidence="4"/>
<name>A0AAD7XAB2_9APHY</name>
<dbReference type="SUPFAM" id="SSF52743">
    <property type="entry name" value="Subtilisin-like"/>
    <property type="match status" value="1"/>
</dbReference>
<dbReference type="GO" id="GO:0008240">
    <property type="term" value="F:tripeptidyl-peptidase activity"/>
    <property type="evidence" value="ECO:0007669"/>
    <property type="project" value="UniProtKB-EC"/>
</dbReference>
<dbReference type="InterPro" id="IPR023828">
    <property type="entry name" value="Peptidase_S8_Ser-AS"/>
</dbReference>
<keyword evidence="6 11" id="KW-0479">Metal-binding</keyword>
<proteinExistence type="predicted"/>
<comment type="cofactor">
    <cofactor evidence="11">
        <name>Ca(2+)</name>
        <dbReference type="ChEBI" id="CHEBI:29108"/>
    </cofactor>
    <text evidence="11">Binds 1 Ca(2+) ion per subunit.</text>
</comment>
<dbReference type="GO" id="GO:0005576">
    <property type="term" value="C:extracellular region"/>
    <property type="evidence" value="ECO:0007669"/>
    <property type="project" value="UniProtKB-SubCell"/>
</dbReference>
<dbReference type="CDD" id="cd11377">
    <property type="entry name" value="Pro-peptidase_S53"/>
    <property type="match status" value="1"/>
</dbReference>
<dbReference type="GO" id="GO:0046872">
    <property type="term" value="F:metal ion binding"/>
    <property type="evidence" value="ECO:0007669"/>
    <property type="project" value="UniProtKB-UniRule"/>
</dbReference>
<evidence type="ECO:0000256" key="12">
    <source>
        <dbReference type="SAM" id="MobiDB-lite"/>
    </source>
</evidence>
<keyword evidence="9 11" id="KW-0106">Calcium</keyword>
<dbReference type="InterPro" id="IPR050819">
    <property type="entry name" value="Tripeptidyl-peptidase_I"/>
</dbReference>
<feature type="signal peptide" evidence="13">
    <location>
        <begin position="1"/>
        <end position="19"/>
    </location>
</feature>
<organism evidence="15 16">
    <name type="scientific">Trametes cubensis</name>
    <dbReference type="NCBI Taxonomy" id="1111947"/>
    <lineage>
        <taxon>Eukaryota</taxon>
        <taxon>Fungi</taxon>
        <taxon>Dikarya</taxon>
        <taxon>Basidiomycota</taxon>
        <taxon>Agaricomycotina</taxon>
        <taxon>Agaricomycetes</taxon>
        <taxon>Polyporales</taxon>
        <taxon>Polyporaceae</taxon>
        <taxon>Trametes</taxon>
    </lineage>
</organism>
<dbReference type="CDD" id="cd04056">
    <property type="entry name" value="Peptidases_S53"/>
    <property type="match status" value="1"/>
</dbReference>
<keyword evidence="10" id="KW-0865">Zymogen</keyword>
<reference evidence="15" key="1">
    <citation type="submission" date="2022-11" db="EMBL/GenBank/DDBJ databases">
        <title>Genome Sequence of Cubamyces cubensis.</title>
        <authorList>
            <person name="Buettner E."/>
        </authorList>
    </citation>
    <scope>NUCLEOTIDE SEQUENCE</scope>
    <source>
        <strain evidence="15">MPL-01</strain>
    </source>
</reference>
<feature type="binding site" evidence="11">
    <location>
        <position position="585"/>
    </location>
    <ligand>
        <name>Ca(2+)</name>
        <dbReference type="ChEBI" id="CHEBI:29108"/>
    </ligand>
</feature>
<evidence type="ECO:0000313" key="16">
    <source>
        <dbReference type="Proteomes" id="UP001215151"/>
    </source>
</evidence>
<feature type="binding site" evidence="11">
    <location>
        <position position="586"/>
    </location>
    <ligand>
        <name>Ca(2+)</name>
        <dbReference type="ChEBI" id="CHEBI:29108"/>
    </ligand>
</feature>
<dbReference type="PROSITE" id="PS00138">
    <property type="entry name" value="SUBTILASE_SER"/>
    <property type="match status" value="1"/>
</dbReference>
<dbReference type="GO" id="GO:0004252">
    <property type="term" value="F:serine-type endopeptidase activity"/>
    <property type="evidence" value="ECO:0007669"/>
    <property type="project" value="UniProtKB-UniRule"/>
</dbReference>
<keyword evidence="16" id="KW-1185">Reference proteome</keyword>
<evidence type="ECO:0000256" key="7">
    <source>
        <dbReference type="ARBA" id="ARBA00022801"/>
    </source>
</evidence>
<evidence type="ECO:0000256" key="9">
    <source>
        <dbReference type="ARBA" id="ARBA00022837"/>
    </source>
</evidence>
<feature type="binding site" evidence="11">
    <location>
        <position position="604"/>
    </location>
    <ligand>
        <name>Ca(2+)</name>
        <dbReference type="ChEBI" id="CHEBI:29108"/>
    </ligand>
</feature>
<comment type="catalytic activity">
    <reaction evidence="1">
        <text>Release of an N-terminal tripeptide from a polypeptide.</text>
        <dbReference type="EC" id="3.4.14.10"/>
    </reaction>
</comment>
<feature type="domain" description="Peptidase S53" evidence="14">
    <location>
        <begin position="233"/>
        <end position="626"/>
    </location>
</feature>
<comment type="function">
    <text evidence="2">Secreted tripeptidyl-peptidase which degrades proteins at acidic pHs and is involved in virulence.</text>
</comment>
<feature type="region of interest" description="Disordered" evidence="12">
    <location>
        <begin position="188"/>
        <end position="218"/>
    </location>
</feature>
<feature type="active site" description="Charge relay system" evidence="11">
    <location>
        <position position="314"/>
    </location>
</feature>
<dbReference type="InterPro" id="IPR030400">
    <property type="entry name" value="Sedolisin_dom"/>
</dbReference>
<dbReference type="SMART" id="SM00944">
    <property type="entry name" value="Pro-kuma_activ"/>
    <property type="match status" value="1"/>
</dbReference>
<keyword evidence="5 11" id="KW-0645">Protease</keyword>
<dbReference type="SUPFAM" id="SSF54897">
    <property type="entry name" value="Protease propeptides/inhibitors"/>
    <property type="match status" value="1"/>
</dbReference>
<dbReference type="PROSITE" id="PS51695">
    <property type="entry name" value="SEDOLISIN"/>
    <property type="match status" value="1"/>
</dbReference>
<protein>
    <recommendedName>
        <fullName evidence="4">tripeptidyl-peptidase II</fullName>
        <ecNumber evidence="4">3.4.14.10</ecNumber>
    </recommendedName>
</protein>
<evidence type="ECO:0000313" key="15">
    <source>
        <dbReference type="EMBL" id="KAJ8469460.1"/>
    </source>
</evidence>
<dbReference type="EMBL" id="JAPEVG010000289">
    <property type="protein sequence ID" value="KAJ8469460.1"/>
    <property type="molecule type" value="Genomic_DNA"/>
</dbReference>
<feature type="active site" description="Charge relay system" evidence="11">
    <location>
        <position position="310"/>
    </location>
</feature>
<evidence type="ECO:0000256" key="5">
    <source>
        <dbReference type="ARBA" id="ARBA00022670"/>
    </source>
</evidence>
<dbReference type="InterPro" id="IPR000209">
    <property type="entry name" value="Peptidase_S8/S53_dom"/>
</dbReference>
<accession>A0AAD7XAB2</accession>
<sequence>MFSVSFLLGFAGAIVSVLGSPGSPPLSSRVLHEYRRDVLTGWTLHKRADPDATLPLSIALAQSNLHNLESYLLDIADPESLNYGKHWSPAKVAETFRPSAETVDVVHSWLATDGVDRARIQLSSDGSYVRVNVSVAEAERLLATQYYVYQNEDGATRYGCQHGYHLPEHVSPHVDLVTPTIHFGTLTASFGSPSRRSDHTPGKSSSRLQRVSQTVTPLTTASTADTGYGCDEEITLDCIRQLYGFNYDVVAADKNTIGILELGTQNYNADNLDAFFKTYAPDQVGSRPKLISIDGGSENPNQSDSGLISESDLDFMLVMGLLGKKQTVYQYQVGDGIGGIFEPLFAAFDQQYCKDAGYSGDSSCGGTMKTNVISVSYAGGESGPTSSTLRTCNEMGKLALSGITFVLASGDWGVAALPGQSCLKPDGTVDQIVNGATTFYPDFPATCPYVTVVGATEVKQGGSVSDPEVATTGFPSGGGFSNVFVRPSYQDRVVSTYLSKYAPSYGASIYNRTGRGYPDVAANGNNIVVTYNGKPGTTGGTSASAPMFAAMIAAVNDARIAAGKSPVGWINPALYSSTFANIFNDVTEGDNPGCGTRGFPAAPGWDPVTGLGTVNFPRMLSRFMALP</sequence>
<dbReference type="Proteomes" id="UP001215151">
    <property type="component" value="Unassembled WGS sequence"/>
</dbReference>
<comment type="caution">
    <text evidence="15">The sequence shown here is derived from an EMBL/GenBank/DDBJ whole genome shotgun (WGS) entry which is preliminary data.</text>
</comment>
<evidence type="ECO:0000256" key="13">
    <source>
        <dbReference type="SAM" id="SignalP"/>
    </source>
</evidence>
<evidence type="ECO:0000256" key="4">
    <source>
        <dbReference type="ARBA" id="ARBA00012462"/>
    </source>
</evidence>
<evidence type="ECO:0000256" key="1">
    <source>
        <dbReference type="ARBA" id="ARBA00001910"/>
    </source>
</evidence>
<feature type="chain" id="PRO_5042280185" description="tripeptidyl-peptidase II" evidence="13">
    <location>
        <begin position="20"/>
        <end position="627"/>
    </location>
</feature>
<keyword evidence="8 11" id="KW-0720">Serine protease</keyword>
<evidence type="ECO:0000256" key="2">
    <source>
        <dbReference type="ARBA" id="ARBA00002451"/>
    </source>
</evidence>
<dbReference type="PANTHER" id="PTHR14218">
    <property type="entry name" value="PROTEASE S8 TRIPEPTIDYL PEPTIDASE I CLN2"/>
    <property type="match status" value="1"/>
</dbReference>
<dbReference type="Pfam" id="PF09286">
    <property type="entry name" value="Pro-kuma_activ"/>
    <property type="match status" value="1"/>
</dbReference>
<evidence type="ECO:0000256" key="8">
    <source>
        <dbReference type="ARBA" id="ARBA00022825"/>
    </source>
</evidence>
<dbReference type="InterPro" id="IPR015366">
    <property type="entry name" value="S53_propep"/>
</dbReference>
<dbReference type="GO" id="GO:0006508">
    <property type="term" value="P:proteolysis"/>
    <property type="evidence" value="ECO:0007669"/>
    <property type="project" value="UniProtKB-KW"/>
</dbReference>